<evidence type="ECO:0000256" key="6">
    <source>
        <dbReference type="ARBA" id="ARBA00023136"/>
    </source>
</evidence>
<accession>A0A2W1L6I3</accession>
<dbReference type="Gene3D" id="1.10.3720.10">
    <property type="entry name" value="MetI-like"/>
    <property type="match status" value="1"/>
</dbReference>
<evidence type="ECO:0000313" key="9">
    <source>
        <dbReference type="EMBL" id="PZD95798.1"/>
    </source>
</evidence>
<evidence type="ECO:0000313" key="10">
    <source>
        <dbReference type="Proteomes" id="UP000249522"/>
    </source>
</evidence>
<dbReference type="RefSeq" id="WP_111146544.1">
    <property type="nucleotide sequence ID" value="NZ_QKRB01000043.1"/>
</dbReference>
<comment type="subcellular location">
    <subcellularLocation>
        <location evidence="1 7">Cell membrane</location>
        <topology evidence="1 7">Multi-pass membrane protein</topology>
    </subcellularLocation>
</comment>
<dbReference type="AlphaFoldDB" id="A0A2W1L6I3"/>
<feature type="transmembrane region" description="Helical" evidence="7">
    <location>
        <begin position="107"/>
        <end position="127"/>
    </location>
</feature>
<feature type="transmembrane region" description="Helical" evidence="7">
    <location>
        <begin position="201"/>
        <end position="223"/>
    </location>
</feature>
<gene>
    <name evidence="9" type="ORF">DNH61_10085</name>
</gene>
<feature type="transmembrane region" description="Helical" evidence="7">
    <location>
        <begin position="155"/>
        <end position="180"/>
    </location>
</feature>
<dbReference type="Pfam" id="PF00528">
    <property type="entry name" value="BPD_transp_1"/>
    <property type="match status" value="1"/>
</dbReference>
<proteinExistence type="inferred from homology"/>
<comment type="similarity">
    <text evidence="7">Belongs to the binding-protein-dependent transport system permease family.</text>
</comment>
<dbReference type="OrthoDB" id="9788108at2"/>
<keyword evidence="4 7" id="KW-0812">Transmembrane</keyword>
<feature type="domain" description="ABC transmembrane type-1" evidence="8">
    <location>
        <begin position="70"/>
        <end position="282"/>
    </location>
</feature>
<keyword evidence="10" id="KW-1185">Reference proteome</keyword>
<evidence type="ECO:0000256" key="5">
    <source>
        <dbReference type="ARBA" id="ARBA00022989"/>
    </source>
</evidence>
<dbReference type="SUPFAM" id="SSF161098">
    <property type="entry name" value="MetI-like"/>
    <property type="match status" value="1"/>
</dbReference>
<keyword evidence="6 7" id="KW-0472">Membrane</keyword>
<evidence type="ECO:0000256" key="4">
    <source>
        <dbReference type="ARBA" id="ARBA00022692"/>
    </source>
</evidence>
<feature type="transmembrane region" description="Helical" evidence="7">
    <location>
        <begin position="74"/>
        <end position="95"/>
    </location>
</feature>
<dbReference type="SUPFAM" id="SSF160964">
    <property type="entry name" value="MalF N-terminal region-like"/>
    <property type="match status" value="1"/>
</dbReference>
<dbReference type="GO" id="GO:0005886">
    <property type="term" value="C:plasma membrane"/>
    <property type="evidence" value="ECO:0007669"/>
    <property type="project" value="UniProtKB-SubCell"/>
</dbReference>
<name>A0A2W1L6I3_9BACL</name>
<dbReference type="PANTHER" id="PTHR30193">
    <property type="entry name" value="ABC TRANSPORTER PERMEASE PROTEIN"/>
    <property type="match status" value="1"/>
</dbReference>
<sequence length="294" mass="33025">MNWRKKLGEPAAYGYLLPALIPLALFWIAPMLYVVYLGFTDWDFMSPDKTWMGLENYRELLQNEDFYKSLRVTLLFGLGTVLPVMAGGLVLASLLQGKLRGKAIYQAIVFSPWITTTVAVSIVWSWIFEPRVGLANGVLRMLGFDGVEWLQSSVWALPAVIIVSVWQSMGWAMVFYLAALQQVPQDLKEAAAIDGAGRLRTFWNVTIPLISPTSFFLFIILWIQSFQAYDQISIMTQGGPAGSTRTLLYLYYQSAFERFDVGEASAVALVLVVLSAAFSLLSGWVSRRFVHYTN</sequence>
<keyword evidence="3" id="KW-1003">Cell membrane</keyword>
<organism evidence="9 10">
    <name type="scientific">Paenibacillus sambharensis</name>
    <dbReference type="NCBI Taxonomy" id="1803190"/>
    <lineage>
        <taxon>Bacteria</taxon>
        <taxon>Bacillati</taxon>
        <taxon>Bacillota</taxon>
        <taxon>Bacilli</taxon>
        <taxon>Bacillales</taxon>
        <taxon>Paenibacillaceae</taxon>
        <taxon>Paenibacillus</taxon>
    </lineage>
</organism>
<evidence type="ECO:0000256" key="1">
    <source>
        <dbReference type="ARBA" id="ARBA00004651"/>
    </source>
</evidence>
<evidence type="ECO:0000256" key="2">
    <source>
        <dbReference type="ARBA" id="ARBA00022448"/>
    </source>
</evidence>
<dbReference type="CDD" id="cd06261">
    <property type="entry name" value="TM_PBP2"/>
    <property type="match status" value="1"/>
</dbReference>
<dbReference type="InterPro" id="IPR000515">
    <property type="entry name" value="MetI-like"/>
</dbReference>
<dbReference type="EMBL" id="QKRB01000043">
    <property type="protein sequence ID" value="PZD95798.1"/>
    <property type="molecule type" value="Genomic_DNA"/>
</dbReference>
<evidence type="ECO:0000256" key="3">
    <source>
        <dbReference type="ARBA" id="ARBA00022475"/>
    </source>
</evidence>
<dbReference type="InterPro" id="IPR035906">
    <property type="entry name" value="MetI-like_sf"/>
</dbReference>
<comment type="caution">
    <text evidence="9">The sequence shown here is derived from an EMBL/GenBank/DDBJ whole genome shotgun (WGS) entry which is preliminary data.</text>
</comment>
<keyword evidence="2 7" id="KW-0813">Transport</keyword>
<dbReference type="InterPro" id="IPR051393">
    <property type="entry name" value="ABC_transporter_permease"/>
</dbReference>
<dbReference type="GO" id="GO:0055085">
    <property type="term" value="P:transmembrane transport"/>
    <property type="evidence" value="ECO:0007669"/>
    <property type="project" value="InterPro"/>
</dbReference>
<evidence type="ECO:0000256" key="7">
    <source>
        <dbReference type="RuleBase" id="RU363032"/>
    </source>
</evidence>
<reference evidence="9 10" key="1">
    <citation type="submission" date="2018-06" db="EMBL/GenBank/DDBJ databases">
        <title>Paenibacillus imtechensis sp. nov.</title>
        <authorList>
            <person name="Pinnaka A.K."/>
            <person name="Singh H."/>
            <person name="Kaur M."/>
        </authorList>
    </citation>
    <scope>NUCLEOTIDE SEQUENCE [LARGE SCALE GENOMIC DNA]</scope>
    <source>
        <strain evidence="9 10">SMB1</strain>
    </source>
</reference>
<protein>
    <submittedName>
        <fullName evidence="9">Sugar ABC transporter permease</fullName>
    </submittedName>
</protein>
<feature type="transmembrane region" description="Helical" evidence="7">
    <location>
        <begin position="12"/>
        <end position="39"/>
    </location>
</feature>
<dbReference type="Proteomes" id="UP000249522">
    <property type="component" value="Unassembled WGS sequence"/>
</dbReference>
<feature type="transmembrane region" description="Helical" evidence="7">
    <location>
        <begin position="264"/>
        <end position="285"/>
    </location>
</feature>
<keyword evidence="5 7" id="KW-1133">Transmembrane helix</keyword>
<evidence type="ECO:0000259" key="8">
    <source>
        <dbReference type="PROSITE" id="PS50928"/>
    </source>
</evidence>
<dbReference type="PANTHER" id="PTHR30193:SF37">
    <property type="entry name" value="INNER MEMBRANE ABC TRANSPORTER PERMEASE PROTEIN YCJO"/>
    <property type="match status" value="1"/>
</dbReference>
<dbReference type="PROSITE" id="PS50928">
    <property type="entry name" value="ABC_TM1"/>
    <property type="match status" value="1"/>
</dbReference>